<evidence type="ECO:0000313" key="9">
    <source>
        <dbReference type="Proteomes" id="UP000039046"/>
    </source>
</evidence>
<feature type="transmembrane region" description="Helical" evidence="6">
    <location>
        <begin position="138"/>
        <end position="161"/>
    </location>
</feature>
<evidence type="ECO:0000256" key="4">
    <source>
        <dbReference type="ARBA" id="ARBA00022989"/>
    </source>
</evidence>
<dbReference type="PROSITE" id="PS50850">
    <property type="entry name" value="MFS"/>
    <property type="match status" value="1"/>
</dbReference>
<organism evidence="8 9">
    <name type="scientific">[Torrubiella] hemipterigena</name>
    <dbReference type="NCBI Taxonomy" id="1531966"/>
    <lineage>
        <taxon>Eukaryota</taxon>
        <taxon>Fungi</taxon>
        <taxon>Dikarya</taxon>
        <taxon>Ascomycota</taxon>
        <taxon>Pezizomycotina</taxon>
        <taxon>Sordariomycetes</taxon>
        <taxon>Hypocreomycetidae</taxon>
        <taxon>Hypocreales</taxon>
        <taxon>Clavicipitaceae</taxon>
        <taxon>Clavicipitaceae incertae sedis</taxon>
        <taxon>'Torrubiella' clade</taxon>
    </lineage>
</organism>
<evidence type="ECO:0000256" key="3">
    <source>
        <dbReference type="ARBA" id="ARBA00022692"/>
    </source>
</evidence>
<evidence type="ECO:0000259" key="7">
    <source>
        <dbReference type="PROSITE" id="PS50850"/>
    </source>
</evidence>
<dbReference type="InterPro" id="IPR036259">
    <property type="entry name" value="MFS_trans_sf"/>
</dbReference>
<evidence type="ECO:0000313" key="8">
    <source>
        <dbReference type="EMBL" id="CEJ95026.1"/>
    </source>
</evidence>
<keyword evidence="9" id="KW-1185">Reference proteome</keyword>
<feature type="domain" description="Major facilitator superfamily (MFS) profile" evidence="7">
    <location>
        <begin position="1"/>
        <end position="387"/>
    </location>
</feature>
<keyword evidence="3 6" id="KW-0812">Transmembrane</keyword>
<evidence type="ECO:0000256" key="2">
    <source>
        <dbReference type="ARBA" id="ARBA00022448"/>
    </source>
</evidence>
<dbReference type="InterPro" id="IPR011701">
    <property type="entry name" value="MFS"/>
</dbReference>
<feature type="transmembrane region" description="Helical" evidence="6">
    <location>
        <begin position="211"/>
        <end position="233"/>
    </location>
</feature>
<dbReference type="AlphaFoldDB" id="A0A0A1TDA3"/>
<evidence type="ECO:0000256" key="5">
    <source>
        <dbReference type="ARBA" id="ARBA00023136"/>
    </source>
</evidence>
<feature type="transmembrane region" description="Helical" evidence="6">
    <location>
        <begin position="20"/>
        <end position="38"/>
    </location>
</feature>
<keyword evidence="2" id="KW-0813">Transport</keyword>
<accession>A0A0A1TDA3</accession>
<dbReference type="PANTHER" id="PTHR43791">
    <property type="entry name" value="PERMEASE-RELATED"/>
    <property type="match status" value="1"/>
</dbReference>
<dbReference type="InterPro" id="IPR020846">
    <property type="entry name" value="MFS_dom"/>
</dbReference>
<feature type="transmembrane region" description="Helical" evidence="6">
    <location>
        <begin position="299"/>
        <end position="320"/>
    </location>
</feature>
<sequence length="387" mass="41693">MGLPKEFNFDPKRNQFSDLVTFLAVGTLLFKIPNIYFLQKFPAAKWPAANVVCWGIATACGPAAHNFQTILVARVFLGIFEATVGPSLAIISSQWYTKSEQAPRYSFWYLGVGMGQIIGGAISYGFQHVAPDANPSGWRIMFITLGVFTVLVGICVCIFIPDTPMQAAWLSTVEKAALLKHVAANQTGISNHKFHPRELLEAFLDPQMYCFFIANLGTSISSGVVTTYSATLIRGLLYDSKQAALMNMPSGAVGCFFTLLVGFGIRKGSNRWAWVLLCAGAALIGSGLMSFLPSTNKAGVLAGIYLVNATIPALFVFYSWALSNVAGATKRAFAAATVSASFSLGNIIGPQTFRAQDAASSYRSAKIFSMGGQAVCIVFTFILVSYY</sequence>
<dbReference type="EMBL" id="CDHN01000008">
    <property type="protein sequence ID" value="CEJ95026.1"/>
    <property type="molecule type" value="Genomic_DNA"/>
</dbReference>
<feature type="transmembrane region" description="Helical" evidence="6">
    <location>
        <begin position="245"/>
        <end position="265"/>
    </location>
</feature>
<comment type="subcellular location">
    <subcellularLocation>
        <location evidence="1">Membrane</location>
        <topology evidence="1">Multi-pass membrane protein</topology>
    </subcellularLocation>
</comment>
<dbReference type="Pfam" id="PF07690">
    <property type="entry name" value="MFS_1"/>
    <property type="match status" value="1"/>
</dbReference>
<dbReference type="OrthoDB" id="6730379at2759"/>
<feature type="transmembrane region" description="Helical" evidence="6">
    <location>
        <begin position="365"/>
        <end position="386"/>
    </location>
</feature>
<protein>
    <recommendedName>
        <fullName evidence="7">Major facilitator superfamily (MFS) profile domain-containing protein</fullName>
    </recommendedName>
</protein>
<keyword evidence="5 6" id="KW-0472">Membrane</keyword>
<evidence type="ECO:0000256" key="1">
    <source>
        <dbReference type="ARBA" id="ARBA00004141"/>
    </source>
</evidence>
<dbReference type="GO" id="GO:0016020">
    <property type="term" value="C:membrane"/>
    <property type="evidence" value="ECO:0007669"/>
    <property type="project" value="UniProtKB-SubCell"/>
</dbReference>
<evidence type="ECO:0000256" key="6">
    <source>
        <dbReference type="SAM" id="Phobius"/>
    </source>
</evidence>
<feature type="transmembrane region" description="Helical" evidence="6">
    <location>
        <begin position="107"/>
        <end position="126"/>
    </location>
</feature>
<feature type="transmembrane region" description="Helical" evidence="6">
    <location>
        <begin position="332"/>
        <end position="353"/>
    </location>
</feature>
<keyword evidence="4 6" id="KW-1133">Transmembrane helix</keyword>
<proteinExistence type="predicted"/>
<feature type="transmembrane region" description="Helical" evidence="6">
    <location>
        <begin position="271"/>
        <end position="292"/>
    </location>
</feature>
<dbReference type="GO" id="GO:0022857">
    <property type="term" value="F:transmembrane transporter activity"/>
    <property type="evidence" value="ECO:0007669"/>
    <property type="project" value="InterPro"/>
</dbReference>
<feature type="transmembrane region" description="Helical" evidence="6">
    <location>
        <begin position="75"/>
        <end position="95"/>
    </location>
</feature>
<reference evidence="8 9" key="1">
    <citation type="journal article" date="2015" name="Genome Announc.">
        <title>Draft Genome Sequence and Gene Annotation of the Entomopathogenic Fungus Verticillium hemipterigenum.</title>
        <authorList>
            <person name="Horn F."/>
            <person name="Habel A."/>
            <person name="Scharf D.H."/>
            <person name="Dworschak J."/>
            <person name="Brakhage A.A."/>
            <person name="Guthke R."/>
            <person name="Hertweck C."/>
            <person name="Linde J."/>
        </authorList>
    </citation>
    <scope>NUCLEOTIDE SEQUENCE [LARGE SCALE GENOMIC DNA]</scope>
</reference>
<dbReference type="SUPFAM" id="SSF103473">
    <property type="entry name" value="MFS general substrate transporter"/>
    <property type="match status" value="1"/>
</dbReference>
<gene>
    <name evidence="8" type="ORF">VHEMI10529</name>
</gene>
<dbReference type="PANTHER" id="PTHR43791:SF40">
    <property type="entry name" value="THIAMINE PATHWAY TRANSPORTER THI73"/>
    <property type="match status" value="1"/>
</dbReference>
<dbReference type="Proteomes" id="UP000039046">
    <property type="component" value="Unassembled WGS sequence"/>
</dbReference>
<dbReference type="HOGENOM" id="CLU_001265_0_5_1"/>
<dbReference type="Gene3D" id="1.20.1250.20">
    <property type="entry name" value="MFS general substrate transporter like domains"/>
    <property type="match status" value="1"/>
</dbReference>
<name>A0A0A1TDA3_9HYPO</name>